<feature type="transmembrane region" description="Helical" evidence="1">
    <location>
        <begin position="43"/>
        <end position="62"/>
    </location>
</feature>
<dbReference type="AlphaFoldDB" id="A0A7T3RDM4"/>
<keyword evidence="1" id="KW-0812">Transmembrane</keyword>
<keyword evidence="3" id="KW-1185">Reference proteome</keyword>
<evidence type="ECO:0000313" key="2">
    <source>
        <dbReference type="EMBL" id="QQA01067.1"/>
    </source>
</evidence>
<gene>
    <name evidence="2" type="ORF">IWA51_00060</name>
</gene>
<dbReference type="EMBL" id="CP064936">
    <property type="protein sequence ID" value="QQA01067.1"/>
    <property type="molecule type" value="Genomic_DNA"/>
</dbReference>
<keyword evidence="1" id="KW-1133">Transmembrane helix</keyword>
<dbReference type="RefSeq" id="WP_198442670.1">
    <property type="nucleotide sequence ID" value="NZ_CP064936.1"/>
</dbReference>
<dbReference type="Pfam" id="PF07456">
    <property type="entry name" value="Hpre_diP_synt_I"/>
    <property type="match status" value="1"/>
</dbReference>
<keyword evidence="1" id="KW-0472">Membrane</keyword>
<feature type="transmembrane region" description="Helical" evidence="1">
    <location>
        <begin position="138"/>
        <end position="162"/>
    </location>
</feature>
<organism evidence="2 3">
    <name type="scientific">Treponema peruense</name>
    <dbReference type="NCBI Taxonomy" id="2787628"/>
    <lineage>
        <taxon>Bacteria</taxon>
        <taxon>Pseudomonadati</taxon>
        <taxon>Spirochaetota</taxon>
        <taxon>Spirochaetia</taxon>
        <taxon>Spirochaetales</taxon>
        <taxon>Treponemataceae</taxon>
        <taxon>Treponema</taxon>
    </lineage>
</organism>
<evidence type="ECO:0000256" key="1">
    <source>
        <dbReference type="SAM" id="Phobius"/>
    </source>
</evidence>
<evidence type="ECO:0000313" key="3">
    <source>
        <dbReference type="Proteomes" id="UP000595224"/>
    </source>
</evidence>
<accession>A0A7T3RDM4</accession>
<feature type="transmembrane region" description="Helical" evidence="1">
    <location>
        <begin position="74"/>
        <end position="100"/>
    </location>
</feature>
<sequence length="346" mass="37991">MFEKKAANPALPFFTALCMFLSAVEYAVPKPLPFMRLGLANVPLMLAFGFMNFSSVLLLAALKVFVQGVISGTLLSYVFVMSFFGTFLSVIFSFAAYSLFFEKKMISFVGVCIFGALGNVLSQMFWCRIFFFGETARAVWAGIVVWGFAAGIMTGCFTKKFADCSQWYAGLRAGTVRFLRAPVSVNEKKRFKFTDAALWLTSAAGVAGLMFCKNIFVMWGICALFFIAASVRRKKCVRILPGLAVVLFMTAASVFTPYGKILFSVGSVMVTEGAVTVALMKAARLLGICWISQTVVAKEIYFGTSGHIFSEVIAYFDALTGQKWRLGKKGFFKSLDGILTEVCTNV</sequence>
<dbReference type="InterPro" id="IPR010898">
    <property type="entry name" value="Hpre_diP_synth_I"/>
</dbReference>
<name>A0A7T3RDM4_9SPIR</name>
<protein>
    <submittedName>
        <fullName evidence="2">Gx transporter family protein</fullName>
    </submittedName>
</protein>
<reference evidence="2 3" key="1">
    <citation type="submission" date="2020-11" db="EMBL/GenBank/DDBJ databases">
        <title>Treponema Peruensis nv. sp., first commensal Treponema isolated from human feces.</title>
        <authorList>
            <person name="Belkhou C."/>
            <person name="Raes J."/>
        </authorList>
    </citation>
    <scope>NUCLEOTIDE SEQUENCE [LARGE SCALE GENOMIC DNA]</scope>
    <source>
        <strain evidence="2 3">RCC2812</strain>
    </source>
</reference>
<feature type="transmembrane region" description="Helical" evidence="1">
    <location>
        <begin position="196"/>
        <end position="229"/>
    </location>
</feature>
<feature type="transmembrane region" description="Helical" evidence="1">
    <location>
        <begin position="106"/>
        <end position="126"/>
    </location>
</feature>
<dbReference type="Proteomes" id="UP000595224">
    <property type="component" value="Chromosome"/>
</dbReference>
<proteinExistence type="predicted"/>
<feature type="transmembrane region" description="Helical" evidence="1">
    <location>
        <begin position="236"/>
        <end position="255"/>
    </location>
</feature>
<dbReference type="KEGG" id="tper:IWA51_00060"/>